<evidence type="ECO:0000256" key="2">
    <source>
        <dbReference type="SAM" id="Phobius"/>
    </source>
</evidence>
<feature type="compositionally biased region" description="Low complexity" evidence="1">
    <location>
        <begin position="279"/>
        <end position="305"/>
    </location>
</feature>
<feature type="compositionally biased region" description="Low complexity" evidence="1">
    <location>
        <begin position="236"/>
        <end position="250"/>
    </location>
</feature>
<comment type="caution">
    <text evidence="4">The sequence shown here is derived from an EMBL/GenBank/DDBJ whole genome shotgun (WGS) entry which is preliminary data.</text>
</comment>
<protein>
    <recommendedName>
        <fullName evidence="6">Mid2 domain-containing protein</fullName>
    </recommendedName>
</protein>
<evidence type="ECO:0000313" key="4">
    <source>
        <dbReference type="EMBL" id="KAF9482250.1"/>
    </source>
</evidence>
<feature type="compositionally biased region" description="Polar residues" evidence="1">
    <location>
        <begin position="264"/>
        <end position="276"/>
    </location>
</feature>
<gene>
    <name evidence="4" type="ORF">BDN70DRAFT_452297</name>
</gene>
<evidence type="ECO:0008006" key="6">
    <source>
        <dbReference type="Google" id="ProtNLM"/>
    </source>
</evidence>
<keyword evidence="2" id="KW-1133">Transmembrane helix</keyword>
<feature type="signal peptide" evidence="3">
    <location>
        <begin position="1"/>
        <end position="18"/>
    </location>
</feature>
<reference evidence="4" key="1">
    <citation type="submission" date="2020-11" db="EMBL/GenBank/DDBJ databases">
        <authorList>
            <consortium name="DOE Joint Genome Institute"/>
            <person name="Ahrendt S."/>
            <person name="Riley R."/>
            <person name="Andreopoulos W."/>
            <person name="Labutti K."/>
            <person name="Pangilinan J."/>
            <person name="Ruiz-Duenas F.J."/>
            <person name="Barrasa J.M."/>
            <person name="Sanchez-Garcia M."/>
            <person name="Camarero S."/>
            <person name="Miyauchi S."/>
            <person name="Serrano A."/>
            <person name="Linde D."/>
            <person name="Babiker R."/>
            <person name="Drula E."/>
            <person name="Ayuso-Fernandez I."/>
            <person name="Pacheco R."/>
            <person name="Padilla G."/>
            <person name="Ferreira P."/>
            <person name="Barriuso J."/>
            <person name="Kellner H."/>
            <person name="Castanera R."/>
            <person name="Alfaro M."/>
            <person name="Ramirez L."/>
            <person name="Pisabarro A.G."/>
            <person name="Kuo A."/>
            <person name="Tritt A."/>
            <person name="Lipzen A."/>
            <person name="He G."/>
            <person name="Yan M."/>
            <person name="Ng V."/>
            <person name="Cullen D."/>
            <person name="Martin F."/>
            <person name="Rosso M.-N."/>
            <person name="Henrissat B."/>
            <person name="Hibbett D."/>
            <person name="Martinez A.T."/>
            <person name="Grigoriev I.V."/>
        </authorList>
    </citation>
    <scope>NUCLEOTIDE SEQUENCE</scope>
    <source>
        <strain evidence="4">CIRM-BRFM 674</strain>
    </source>
</reference>
<dbReference type="OrthoDB" id="3067181at2759"/>
<evidence type="ECO:0000256" key="3">
    <source>
        <dbReference type="SAM" id="SignalP"/>
    </source>
</evidence>
<feature type="chain" id="PRO_5040154668" description="Mid2 domain-containing protein" evidence="3">
    <location>
        <begin position="19"/>
        <end position="353"/>
    </location>
</feature>
<feature type="region of interest" description="Disordered" evidence="1">
    <location>
        <begin position="60"/>
        <end position="114"/>
    </location>
</feature>
<accession>A0A9P5Z8Q5</accession>
<feature type="compositionally biased region" description="Basic and acidic residues" evidence="1">
    <location>
        <begin position="315"/>
        <end position="326"/>
    </location>
</feature>
<feature type="transmembrane region" description="Helical" evidence="2">
    <location>
        <begin position="134"/>
        <end position="156"/>
    </location>
</feature>
<dbReference type="EMBL" id="MU155168">
    <property type="protein sequence ID" value="KAF9482250.1"/>
    <property type="molecule type" value="Genomic_DNA"/>
</dbReference>
<evidence type="ECO:0000256" key="1">
    <source>
        <dbReference type="SAM" id="MobiDB-lite"/>
    </source>
</evidence>
<proteinExistence type="predicted"/>
<keyword evidence="5" id="KW-1185">Reference proteome</keyword>
<feature type="region of interest" description="Disordered" evidence="1">
    <location>
        <begin position="233"/>
        <end position="353"/>
    </location>
</feature>
<organism evidence="4 5">
    <name type="scientific">Pholiota conissans</name>
    <dbReference type="NCBI Taxonomy" id="109636"/>
    <lineage>
        <taxon>Eukaryota</taxon>
        <taxon>Fungi</taxon>
        <taxon>Dikarya</taxon>
        <taxon>Basidiomycota</taxon>
        <taxon>Agaricomycotina</taxon>
        <taxon>Agaricomycetes</taxon>
        <taxon>Agaricomycetidae</taxon>
        <taxon>Agaricales</taxon>
        <taxon>Agaricineae</taxon>
        <taxon>Strophariaceae</taxon>
        <taxon>Pholiota</taxon>
    </lineage>
</organism>
<name>A0A9P5Z8Q5_9AGAR</name>
<keyword evidence="2" id="KW-0812">Transmembrane</keyword>
<sequence length="353" mass="37042">MYHSGLFFATLVVQLAMANGLPAANAYVRRDCSGCDDDDDDERERETDVVNEQIQLLRRKGGDHGCESGQTTCTSSPPATSTGSNTTIPTSTSMSTNTTSSSTSSSTMTSAPATQTSIAVITVPSRSTITTGGIIGVAFGSVVILGLSLILCITYLHRWRKARKRGKGFVPATYLGSPSNPQFPRTEMSQTQSSPIVASAVASRMTSTPPHHYPHSVTTTSLSPLIPAATLEHSRSFTSSSNRRTSLSYTDGSSAHEPVHSAHEMSSSSFGASLNPATLGHSLSALSHSGPGSTTSSSDVSEPSGLLRVLTGHQKALEAQDQKDSRAGVGPSDSKQEEPDAPEVNDPPPRYDA</sequence>
<dbReference type="AlphaFoldDB" id="A0A9P5Z8Q5"/>
<keyword evidence="3" id="KW-0732">Signal</keyword>
<dbReference type="Proteomes" id="UP000807469">
    <property type="component" value="Unassembled WGS sequence"/>
</dbReference>
<keyword evidence="2" id="KW-0472">Membrane</keyword>
<evidence type="ECO:0000313" key="5">
    <source>
        <dbReference type="Proteomes" id="UP000807469"/>
    </source>
</evidence>
<feature type="compositionally biased region" description="Low complexity" evidence="1">
    <location>
        <begin position="71"/>
        <end position="114"/>
    </location>
</feature>